<evidence type="ECO:0000256" key="1">
    <source>
        <dbReference type="SAM" id="Phobius"/>
    </source>
</evidence>
<organism evidence="2 3">
    <name type="scientific">Cudoniella acicularis</name>
    <dbReference type="NCBI Taxonomy" id="354080"/>
    <lineage>
        <taxon>Eukaryota</taxon>
        <taxon>Fungi</taxon>
        <taxon>Dikarya</taxon>
        <taxon>Ascomycota</taxon>
        <taxon>Pezizomycotina</taxon>
        <taxon>Leotiomycetes</taxon>
        <taxon>Helotiales</taxon>
        <taxon>Tricladiaceae</taxon>
        <taxon>Cudoniella</taxon>
    </lineage>
</organism>
<dbReference type="Proteomes" id="UP000566819">
    <property type="component" value="Unassembled WGS sequence"/>
</dbReference>
<dbReference type="EMBL" id="JAAMPI010000313">
    <property type="protein sequence ID" value="KAF4632828.1"/>
    <property type="molecule type" value="Genomic_DNA"/>
</dbReference>
<gene>
    <name evidence="2" type="ORF">G7Y89_g5290</name>
</gene>
<keyword evidence="1" id="KW-0472">Membrane</keyword>
<evidence type="ECO:0000313" key="3">
    <source>
        <dbReference type="Proteomes" id="UP000566819"/>
    </source>
</evidence>
<dbReference type="OrthoDB" id="4436466at2759"/>
<reference evidence="2 3" key="1">
    <citation type="submission" date="2020-03" db="EMBL/GenBank/DDBJ databases">
        <title>Draft Genome Sequence of Cudoniella acicularis.</title>
        <authorList>
            <person name="Buettner E."/>
            <person name="Kellner H."/>
        </authorList>
    </citation>
    <scope>NUCLEOTIDE SEQUENCE [LARGE SCALE GENOMIC DNA]</scope>
    <source>
        <strain evidence="2 3">DSM 108380</strain>
    </source>
</reference>
<keyword evidence="1" id="KW-0812">Transmembrane</keyword>
<proteinExistence type="predicted"/>
<name>A0A8H4RNJ8_9HELO</name>
<keyword evidence="3" id="KW-1185">Reference proteome</keyword>
<sequence>MGVIRTLLNTAVIGGASGAGAFAFWTRNSKFIPFPATDPILSTPFFATNNPNKNPCTQDLCIRRVPLSRIKPQLLEKQEEGKLVEAFCAGVWSGLGYAYQRRFLEKKYRNTTTTAHQLWTRPELASSTYEVGTQITDHFEVVSKTPNSIIVRCGDSPLKTGVRDSDGLFEIGVEVKQDEGVAEFRLKSCFYKGLGTASAPPMPSHVEFAHRLYTKLWMETAVRSLTL</sequence>
<protein>
    <submittedName>
        <fullName evidence="2">Uncharacterized protein</fullName>
    </submittedName>
</protein>
<feature type="transmembrane region" description="Helical" evidence="1">
    <location>
        <begin position="7"/>
        <end position="25"/>
    </location>
</feature>
<comment type="caution">
    <text evidence="2">The sequence shown here is derived from an EMBL/GenBank/DDBJ whole genome shotgun (WGS) entry which is preliminary data.</text>
</comment>
<evidence type="ECO:0000313" key="2">
    <source>
        <dbReference type="EMBL" id="KAF4632828.1"/>
    </source>
</evidence>
<dbReference type="AlphaFoldDB" id="A0A8H4RNJ8"/>
<keyword evidence="1" id="KW-1133">Transmembrane helix</keyword>
<accession>A0A8H4RNJ8</accession>